<keyword evidence="2" id="KW-1185">Reference proteome</keyword>
<sequence>MASWTPPKREPDPLRAAIYDYLRNRTPQVYLEQSNGPRALGRSTETMSTGHPLTIDLTIAPVGVETGSGREVIVFDVSGQVAERDGGYSVAGQVILDRETLAFLKIHATPTKVNILR</sequence>
<reference evidence="1 2" key="1">
    <citation type="submission" date="2019-07" db="EMBL/GenBank/DDBJ databases">
        <title>Genomic Encyclopedia of Archaeal and Bacterial Type Strains, Phase II (KMG-II): from individual species to whole genera.</title>
        <authorList>
            <person name="Goeker M."/>
        </authorList>
    </citation>
    <scope>NUCLEOTIDE SEQUENCE [LARGE SCALE GENOMIC DNA]</scope>
    <source>
        <strain evidence="1 2">ATCC BAA-252</strain>
    </source>
</reference>
<proteinExistence type="predicted"/>
<evidence type="ECO:0000313" key="2">
    <source>
        <dbReference type="Proteomes" id="UP000320593"/>
    </source>
</evidence>
<accession>A0A562SE52</accession>
<dbReference type="EMBL" id="VLLF01000014">
    <property type="protein sequence ID" value="TWI79557.1"/>
    <property type="molecule type" value="Genomic_DNA"/>
</dbReference>
<protein>
    <submittedName>
        <fullName evidence="1">Uncharacterized protein</fullName>
    </submittedName>
</protein>
<evidence type="ECO:0000313" key="1">
    <source>
        <dbReference type="EMBL" id="TWI79557.1"/>
    </source>
</evidence>
<organism evidence="1 2">
    <name type="scientific">Roseibium hamelinense</name>
    <dbReference type="NCBI Taxonomy" id="150831"/>
    <lineage>
        <taxon>Bacteria</taxon>
        <taxon>Pseudomonadati</taxon>
        <taxon>Pseudomonadota</taxon>
        <taxon>Alphaproteobacteria</taxon>
        <taxon>Hyphomicrobiales</taxon>
        <taxon>Stappiaceae</taxon>
        <taxon>Roseibium</taxon>
    </lineage>
</organism>
<dbReference type="RefSeq" id="WP_145347592.1">
    <property type="nucleotide sequence ID" value="NZ_SMLY01000058.1"/>
</dbReference>
<dbReference type="Proteomes" id="UP000320593">
    <property type="component" value="Unassembled WGS sequence"/>
</dbReference>
<dbReference type="OrthoDB" id="8365720at2"/>
<gene>
    <name evidence="1" type="ORF">JM93_04328</name>
</gene>
<name>A0A562SE52_9HYPH</name>
<dbReference type="AlphaFoldDB" id="A0A562SE52"/>
<comment type="caution">
    <text evidence="1">The sequence shown here is derived from an EMBL/GenBank/DDBJ whole genome shotgun (WGS) entry which is preliminary data.</text>
</comment>